<dbReference type="PANTHER" id="PTHR14969:SF13">
    <property type="entry name" value="AT30094P"/>
    <property type="match status" value="1"/>
</dbReference>
<dbReference type="KEGG" id="sbk:SHEWBE_0393"/>
<dbReference type="Gene3D" id="1.20.144.10">
    <property type="entry name" value="Phosphatidic acid phosphatase type 2/haloperoxidase"/>
    <property type="match status" value="1"/>
</dbReference>
<proteinExistence type="predicted"/>
<feature type="transmembrane region" description="Helical" evidence="4">
    <location>
        <begin position="160"/>
        <end position="178"/>
    </location>
</feature>
<evidence type="ECO:0000256" key="3">
    <source>
        <dbReference type="ARBA" id="ARBA00047594"/>
    </source>
</evidence>
<evidence type="ECO:0000313" key="6">
    <source>
        <dbReference type="EMBL" id="SQH74382.1"/>
    </source>
</evidence>
<dbReference type="PANTHER" id="PTHR14969">
    <property type="entry name" value="SPHINGOSINE-1-PHOSPHATE PHOSPHOHYDROLASE"/>
    <property type="match status" value="1"/>
</dbReference>
<feature type="transmembrane region" description="Helical" evidence="4">
    <location>
        <begin position="59"/>
        <end position="81"/>
    </location>
</feature>
<keyword evidence="4" id="KW-0472">Membrane</keyword>
<dbReference type="EC" id="3.6.1.27" evidence="1"/>
<name>A0A330LWH6_9GAMM</name>
<sequence length="270" mass="29586">MNNRISSRGTWSLQSREMTGYGFQFLLLALFVVHVLTLNDATNLSLFQSINAMGARLPAWLVSAITDLGNGTTLGVIVLCYLVKRPELTLRVVVAAILSLLMVPLIKDYFAAPRPAAILEYLNIIGETRHANSFPSGHTATAFLFAVTIFLVSKCNKVKLGLIAVAAIVGASRIMVGAHWPADVVMGAIVGALCAYGALLLAPLVKLTDTLRLRSYLVLLVVILLCELDKGYDADAFWQVIMLRWIWFSVCAGLIWQSWKRTHRAAKLEG</sequence>
<protein>
    <recommendedName>
        <fullName evidence="1">undecaprenyl-diphosphate phosphatase</fullName>
        <ecNumber evidence="1">3.6.1.27</ecNumber>
    </recommendedName>
    <alternativeName>
        <fullName evidence="2">Undecaprenyl pyrophosphate phosphatase</fullName>
    </alternativeName>
</protein>
<evidence type="ECO:0000256" key="2">
    <source>
        <dbReference type="ARBA" id="ARBA00032707"/>
    </source>
</evidence>
<evidence type="ECO:0000256" key="1">
    <source>
        <dbReference type="ARBA" id="ARBA00012374"/>
    </source>
</evidence>
<feature type="transmembrane region" description="Helical" evidence="4">
    <location>
        <begin position="136"/>
        <end position="153"/>
    </location>
</feature>
<evidence type="ECO:0000259" key="5">
    <source>
        <dbReference type="SMART" id="SM00014"/>
    </source>
</evidence>
<feature type="transmembrane region" description="Helical" evidence="4">
    <location>
        <begin position="236"/>
        <end position="256"/>
    </location>
</feature>
<accession>A0A330LWH6</accession>
<gene>
    <name evidence="6" type="ORF">SHEWBE_0393</name>
</gene>
<keyword evidence="4" id="KW-1133">Transmembrane helix</keyword>
<feature type="transmembrane region" description="Helical" evidence="4">
    <location>
        <begin position="213"/>
        <end position="230"/>
    </location>
</feature>
<feature type="transmembrane region" description="Helical" evidence="4">
    <location>
        <begin position="88"/>
        <end position="106"/>
    </location>
</feature>
<dbReference type="Pfam" id="PF01569">
    <property type="entry name" value="PAP2"/>
    <property type="match status" value="1"/>
</dbReference>
<dbReference type="CDD" id="cd01610">
    <property type="entry name" value="PAP2_like"/>
    <property type="match status" value="1"/>
</dbReference>
<feature type="domain" description="Phosphatidic acid phosphatase type 2/haloperoxidase" evidence="5">
    <location>
        <begin position="89"/>
        <end position="199"/>
    </location>
</feature>
<dbReference type="RefSeq" id="WP_231926383.1">
    <property type="nucleotide sequence ID" value="NZ_LS483452.1"/>
</dbReference>
<evidence type="ECO:0000256" key="4">
    <source>
        <dbReference type="SAM" id="Phobius"/>
    </source>
</evidence>
<dbReference type="SMART" id="SM00014">
    <property type="entry name" value="acidPPc"/>
    <property type="match status" value="1"/>
</dbReference>
<feature type="transmembrane region" description="Helical" evidence="4">
    <location>
        <begin position="21"/>
        <end position="39"/>
    </location>
</feature>
<dbReference type="GO" id="GO:0050380">
    <property type="term" value="F:undecaprenyl-diphosphatase activity"/>
    <property type="evidence" value="ECO:0007669"/>
    <property type="project" value="UniProtKB-EC"/>
</dbReference>
<dbReference type="InterPro" id="IPR000326">
    <property type="entry name" value="PAP2/HPO"/>
</dbReference>
<dbReference type="InterPro" id="IPR036938">
    <property type="entry name" value="PAP2/HPO_sf"/>
</dbReference>
<keyword evidence="4" id="KW-0812">Transmembrane</keyword>
<dbReference type="SUPFAM" id="SSF48317">
    <property type="entry name" value="Acid phosphatase/Vanadium-dependent haloperoxidase"/>
    <property type="match status" value="1"/>
</dbReference>
<feature type="transmembrane region" description="Helical" evidence="4">
    <location>
        <begin position="184"/>
        <end position="201"/>
    </location>
</feature>
<dbReference type="AlphaFoldDB" id="A0A330LWH6"/>
<organism evidence="6 7">
    <name type="scientific">Shewanella benthica</name>
    <dbReference type="NCBI Taxonomy" id="43661"/>
    <lineage>
        <taxon>Bacteria</taxon>
        <taxon>Pseudomonadati</taxon>
        <taxon>Pseudomonadota</taxon>
        <taxon>Gammaproteobacteria</taxon>
        <taxon>Alteromonadales</taxon>
        <taxon>Shewanellaceae</taxon>
        <taxon>Shewanella</taxon>
    </lineage>
</organism>
<dbReference type="EMBL" id="LS483452">
    <property type="protein sequence ID" value="SQH74382.1"/>
    <property type="molecule type" value="Genomic_DNA"/>
</dbReference>
<reference evidence="7" key="1">
    <citation type="submission" date="2018-06" db="EMBL/GenBank/DDBJ databases">
        <authorList>
            <person name="Cea G.-C."/>
            <person name="William W."/>
        </authorList>
    </citation>
    <scope>NUCLEOTIDE SEQUENCE [LARGE SCALE GENOMIC DNA]</scope>
    <source>
        <strain evidence="7">DB21MT-2</strain>
    </source>
</reference>
<evidence type="ECO:0000313" key="7">
    <source>
        <dbReference type="Proteomes" id="UP000250123"/>
    </source>
</evidence>
<dbReference type="Proteomes" id="UP000250123">
    <property type="component" value="Chromosome SHEWBE"/>
</dbReference>
<comment type="catalytic activity">
    <reaction evidence="3">
        <text>di-trans,octa-cis-undecaprenyl diphosphate + H2O = di-trans,octa-cis-undecaprenyl phosphate + phosphate + H(+)</text>
        <dbReference type="Rhea" id="RHEA:28094"/>
        <dbReference type="ChEBI" id="CHEBI:15377"/>
        <dbReference type="ChEBI" id="CHEBI:15378"/>
        <dbReference type="ChEBI" id="CHEBI:43474"/>
        <dbReference type="ChEBI" id="CHEBI:58405"/>
        <dbReference type="ChEBI" id="CHEBI:60392"/>
        <dbReference type="EC" id="3.6.1.27"/>
    </reaction>
</comment>